<gene>
    <name evidence="1" type="ORF">U0070_007097</name>
</gene>
<keyword evidence="2" id="KW-1185">Reference proteome</keyword>
<protein>
    <submittedName>
        <fullName evidence="1">Uncharacterized protein</fullName>
    </submittedName>
</protein>
<proteinExistence type="predicted"/>
<evidence type="ECO:0000313" key="2">
    <source>
        <dbReference type="Proteomes" id="UP001488838"/>
    </source>
</evidence>
<name>A0AAW0HE83_MYOGA</name>
<dbReference type="EMBL" id="JBBHLL010000613">
    <property type="protein sequence ID" value="KAK7799437.1"/>
    <property type="molecule type" value="Genomic_DNA"/>
</dbReference>
<reference evidence="1 2" key="1">
    <citation type="journal article" date="2023" name="bioRxiv">
        <title>Conserved and derived expression patterns and positive selection on dental genes reveal complex evolutionary context of ever-growing rodent molars.</title>
        <authorList>
            <person name="Calamari Z.T."/>
            <person name="Song A."/>
            <person name="Cohen E."/>
            <person name="Akter M."/>
            <person name="Roy R.D."/>
            <person name="Hallikas O."/>
            <person name="Christensen M.M."/>
            <person name="Li P."/>
            <person name="Marangoni P."/>
            <person name="Jernvall J."/>
            <person name="Klein O.D."/>
        </authorList>
    </citation>
    <scope>NUCLEOTIDE SEQUENCE [LARGE SCALE GENOMIC DNA]</scope>
    <source>
        <strain evidence="1">V071</strain>
    </source>
</reference>
<sequence length="82" mass="9018">MQIMFETSNTLNIQAMLLPYASGYTASTAMDFGNRATHRVLIYQGGALPGLGCLGGNKLPHEDMDRTKYTFTNTAEWSIVLT</sequence>
<comment type="caution">
    <text evidence="1">The sequence shown here is derived from an EMBL/GenBank/DDBJ whole genome shotgun (WGS) entry which is preliminary data.</text>
</comment>
<evidence type="ECO:0000313" key="1">
    <source>
        <dbReference type="EMBL" id="KAK7799437.1"/>
    </source>
</evidence>
<dbReference type="Proteomes" id="UP001488838">
    <property type="component" value="Unassembled WGS sequence"/>
</dbReference>
<organism evidence="1 2">
    <name type="scientific">Myodes glareolus</name>
    <name type="common">Bank vole</name>
    <name type="synonym">Clethrionomys glareolus</name>
    <dbReference type="NCBI Taxonomy" id="447135"/>
    <lineage>
        <taxon>Eukaryota</taxon>
        <taxon>Metazoa</taxon>
        <taxon>Chordata</taxon>
        <taxon>Craniata</taxon>
        <taxon>Vertebrata</taxon>
        <taxon>Euteleostomi</taxon>
        <taxon>Mammalia</taxon>
        <taxon>Eutheria</taxon>
        <taxon>Euarchontoglires</taxon>
        <taxon>Glires</taxon>
        <taxon>Rodentia</taxon>
        <taxon>Myomorpha</taxon>
        <taxon>Muroidea</taxon>
        <taxon>Cricetidae</taxon>
        <taxon>Arvicolinae</taxon>
        <taxon>Myodes</taxon>
    </lineage>
</organism>
<accession>A0AAW0HE83</accession>
<dbReference type="AlphaFoldDB" id="A0AAW0HE83"/>